<keyword evidence="3" id="KW-1185">Reference proteome</keyword>
<dbReference type="Proteomes" id="UP000582646">
    <property type="component" value="Unassembled WGS sequence"/>
</dbReference>
<evidence type="ECO:0000313" key="3">
    <source>
        <dbReference type="Proteomes" id="UP000582646"/>
    </source>
</evidence>
<protein>
    <submittedName>
        <fullName evidence="2">DUF4253 domain-containing protein</fullName>
    </submittedName>
</protein>
<dbReference type="EMBL" id="JAAXOQ010000009">
    <property type="protein sequence ID" value="NKY18507.1"/>
    <property type="molecule type" value="Genomic_DNA"/>
</dbReference>
<proteinExistence type="predicted"/>
<sequence length="259" mass="27133">MFRATPGKLPAADTTEVGGVALPAGRLVTAAEGDGPAVAWISTEILGEDRLNELIRALAAAFPQTGLWPLQATGLEDGNLARPWGDGELEGPSGKDVPDALAVLTRFEAEDAAQEPDAEEDEPSVPPVTGLAPAIPGADLAAGSLETGSAGGLLLVPVARPADVPAALGWMGAANYDMSGDDHAAVLRSWEDRFGAALVGIGFDTLLVQVGQVPQSAEQIDGLLREHYAYCPDNIDQGLDADEFRAGLTEWTHWSFWWD</sequence>
<name>A0A846WZ26_9ACTN</name>
<reference evidence="2 3" key="1">
    <citation type="submission" date="2020-04" db="EMBL/GenBank/DDBJ databases">
        <title>MicrobeNet Type strains.</title>
        <authorList>
            <person name="Nicholson A.C."/>
        </authorList>
    </citation>
    <scope>NUCLEOTIDE SEQUENCE [LARGE SCALE GENOMIC DNA]</scope>
    <source>
        <strain evidence="2 3">DSM 44113</strain>
    </source>
</reference>
<evidence type="ECO:0000313" key="2">
    <source>
        <dbReference type="EMBL" id="NKY18507.1"/>
    </source>
</evidence>
<dbReference type="InterPro" id="IPR025349">
    <property type="entry name" value="DUF4253"/>
</dbReference>
<gene>
    <name evidence="2" type="ORF">HF999_09005</name>
</gene>
<dbReference type="AlphaFoldDB" id="A0A846WZ26"/>
<dbReference type="Pfam" id="PF14062">
    <property type="entry name" value="DUF4253"/>
    <property type="match status" value="1"/>
</dbReference>
<accession>A0A846WZ26</accession>
<dbReference type="RefSeq" id="WP_168545535.1">
    <property type="nucleotide sequence ID" value="NZ_BAAAKS010000015.1"/>
</dbReference>
<organism evidence="2 3">
    <name type="scientific">Tsukamurella spumae</name>
    <dbReference type="NCBI Taxonomy" id="44753"/>
    <lineage>
        <taxon>Bacteria</taxon>
        <taxon>Bacillati</taxon>
        <taxon>Actinomycetota</taxon>
        <taxon>Actinomycetes</taxon>
        <taxon>Mycobacteriales</taxon>
        <taxon>Tsukamurellaceae</taxon>
        <taxon>Tsukamurella</taxon>
    </lineage>
</organism>
<evidence type="ECO:0000259" key="1">
    <source>
        <dbReference type="Pfam" id="PF14062"/>
    </source>
</evidence>
<feature type="domain" description="DUF4253" evidence="1">
    <location>
        <begin position="153"/>
        <end position="259"/>
    </location>
</feature>
<comment type="caution">
    <text evidence="2">The sequence shown here is derived from an EMBL/GenBank/DDBJ whole genome shotgun (WGS) entry which is preliminary data.</text>
</comment>